<keyword evidence="1" id="KW-0812">Transmembrane</keyword>
<gene>
    <name evidence="2" type="ORF">GQ607_010278</name>
</gene>
<organism evidence="2 3">
    <name type="scientific">Colletotrichum asianum</name>
    <dbReference type="NCBI Taxonomy" id="702518"/>
    <lineage>
        <taxon>Eukaryota</taxon>
        <taxon>Fungi</taxon>
        <taxon>Dikarya</taxon>
        <taxon>Ascomycota</taxon>
        <taxon>Pezizomycotina</taxon>
        <taxon>Sordariomycetes</taxon>
        <taxon>Hypocreomycetidae</taxon>
        <taxon>Glomerellales</taxon>
        <taxon>Glomerellaceae</taxon>
        <taxon>Colletotrichum</taxon>
        <taxon>Colletotrichum gloeosporioides species complex</taxon>
    </lineage>
</organism>
<name>A0A8H3WA92_9PEZI</name>
<evidence type="ECO:0000313" key="2">
    <source>
        <dbReference type="EMBL" id="KAF0322400.1"/>
    </source>
</evidence>
<feature type="transmembrane region" description="Helical" evidence="1">
    <location>
        <begin position="101"/>
        <end position="120"/>
    </location>
</feature>
<keyword evidence="1" id="KW-1133">Transmembrane helix</keyword>
<dbReference type="OrthoDB" id="4719812at2759"/>
<keyword evidence="3" id="KW-1185">Reference proteome</keyword>
<comment type="caution">
    <text evidence="2">The sequence shown here is derived from an EMBL/GenBank/DDBJ whole genome shotgun (WGS) entry which is preliminary data.</text>
</comment>
<dbReference type="AlphaFoldDB" id="A0A8H3WA92"/>
<feature type="transmembrane region" description="Helical" evidence="1">
    <location>
        <begin position="207"/>
        <end position="227"/>
    </location>
</feature>
<dbReference type="Proteomes" id="UP000434172">
    <property type="component" value="Unassembled WGS sequence"/>
</dbReference>
<proteinExistence type="predicted"/>
<feature type="transmembrane region" description="Helical" evidence="1">
    <location>
        <begin position="71"/>
        <end position="89"/>
    </location>
</feature>
<dbReference type="EMBL" id="WOWK01000061">
    <property type="protein sequence ID" value="KAF0322400.1"/>
    <property type="molecule type" value="Genomic_DNA"/>
</dbReference>
<evidence type="ECO:0000256" key="1">
    <source>
        <dbReference type="SAM" id="Phobius"/>
    </source>
</evidence>
<protein>
    <submittedName>
        <fullName evidence="2">Uncharacterized protein</fullName>
    </submittedName>
</protein>
<keyword evidence="1" id="KW-0472">Membrane</keyword>
<accession>A0A8H3WA92</accession>
<sequence>MISVAYTCVRVKQSIGWTNILPLSFYWRRSGPLQPQYQRISRDNRSDRIAVRLSLPNSNGFSYIGTPEGGIVLHWIVTVFYICVTASINSLDKAISFSANLLVYGHFFIEALVGLGFTWFKPIDLRPRPKGYPARRWFPDDDLPDRGRWMRDKDWNKFDQSPGIFKLAIKWLSSGLFQTVIGLLVAILSGVLIVLEAIPTGSPTAWGFVNLIVTMAIMLAAAVYWAFLVPAASSDGCSKTRFGFDLLLSTHGINDETDPERICYFCEIFHAIELLNLNLNQNHPREVQQQAQEGGHRHPHYGYLHYVSRRSVLRDPPQSIYEAD</sequence>
<evidence type="ECO:0000313" key="3">
    <source>
        <dbReference type="Proteomes" id="UP000434172"/>
    </source>
</evidence>
<feature type="transmembrane region" description="Helical" evidence="1">
    <location>
        <begin position="175"/>
        <end position="195"/>
    </location>
</feature>
<reference evidence="2 3" key="1">
    <citation type="submission" date="2019-12" db="EMBL/GenBank/DDBJ databases">
        <title>A genome sequence resource for the geographically widespread anthracnose pathogen Colletotrichum asianum.</title>
        <authorList>
            <person name="Meng Y."/>
        </authorList>
    </citation>
    <scope>NUCLEOTIDE SEQUENCE [LARGE SCALE GENOMIC DNA]</scope>
    <source>
        <strain evidence="2 3">ICMP 18580</strain>
    </source>
</reference>